<keyword evidence="1" id="KW-0808">Transferase</keyword>
<reference evidence="1 2" key="1">
    <citation type="submission" date="2016-10" db="EMBL/GenBank/DDBJ databases">
        <title>Description of Gloeomargarita lithophora gen. nov., sp. nov., a thylakoid-bearing basal-branching cyanobacterium with intracellular carbonates, and proposal for Gloeomargaritales ord. nov.</title>
        <authorList>
            <person name="Moreira D."/>
            <person name="Tavera R."/>
            <person name="Benzerara K."/>
            <person name="Skouri-Panet F."/>
            <person name="Couradeau E."/>
            <person name="Gerard E."/>
            <person name="Loussert C."/>
            <person name="Novelo E."/>
            <person name="Zivanovic Y."/>
            <person name="Lopez-Garcia P."/>
        </authorList>
    </citation>
    <scope>NUCLEOTIDE SEQUENCE [LARGE SCALE GENOMIC DNA]</scope>
    <source>
        <strain evidence="1 2">D10</strain>
    </source>
</reference>
<dbReference type="GO" id="GO:0006261">
    <property type="term" value="P:DNA-templated DNA replication"/>
    <property type="evidence" value="ECO:0007669"/>
    <property type="project" value="TreeGrafter"/>
</dbReference>
<dbReference type="PANTHER" id="PTHR11669:SF8">
    <property type="entry name" value="DNA POLYMERASE III SUBUNIT DELTA"/>
    <property type="match status" value="1"/>
</dbReference>
<dbReference type="Proteomes" id="UP000180235">
    <property type="component" value="Chromosome"/>
</dbReference>
<keyword evidence="2" id="KW-1185">Reference proteome</keyword>
<sequence length="290" mass="33085">MSFFTPVRGQTLAVMLLERALAQNRLAPAYLFQGPAGVGKALTARCLAQGLLGKTNDHPDLLWVAPVQKTQDTGRVTPAQIRLEQVREITQFVGRTPWQSDRSLVVIEAAQCLNEPAQDALLKTLEEPGHSRIILLADRPDELLNTIRSRCQTIPFSNLDSDQMRTVLIEQDYGEIEQNPELLALACGSPGAAIAHWRQWQQLPPELPALFNALPHSLAQALELARRLTQTLEPAAQLWLTDYLQWCYWERYQRRELVQILEQTRQALLNYVQPQLVWEVTWMRIYHLNP</sequence>
<dbReference type="STRING" id="1188229.GlitD10_1262"/>
<protein>
    <submittedName>
        <fullName evidence="1">DNA polymerase III subunit delta</fullName>
        <ecNumber evidence="1">2.7.7.7</ecNumber>
    </submittedName>
</protein>
<dbReference type="RefSeq" id="WP_071454148.1">
    <property type="nucleotide sequence ID" value="NZ_CP017675.1"/>
</dbReference>
<proteinExistence type="predicted"/>
<dbReference type="Pfam" id="PF13177">
    <property type="entry name" value="DNA_pol3_delta2"/>
    <property type="match status" value="1"/>
</dbReference>
<dbReference type="PANTHER" id="PTHR11669">
    <property type="entry name" value="REPLICATION FACTOR C / DNA POLYMERASE III GAMMA-TAU SUBUNIT"/>
    <property type="match status" value="1"/>
</dbReference>
<dbReference type="EC" id="2.7.7.7" evidence="1"/>
<keyword evidence="1" id="KW-0548">Nucleotidyltransferase</keyword>
<dbReference type="GO" id="GO:0003887">
    <property type="term" value="F:DNA-directed DNA polymerase activity"/>
    <property type="evidence" value="ECO:0007669"/>
    <property type="project" value="UniProtKB-EC"/>
</dbReference>
<dbReference type="EMBL" id="CP017675">
    <property type="protein sequence ID" value="APB33582.1"/>
    <property type="molecule type" value="Genomic_DNA"/>
</dbReference>
<organism evidence="1 2">
    <name type="scientific">Gloeomargarita lithophora Alchichica-D10</name>
    <dbReference type="NCBI Taxonomy" id="1188229"/>
    <lineage>
        <taxon>Bacteria</taxon>
        <taxon>Bacillati</taxon>
        <taxon>Cyanobacteriota</taxon>
        <taxon>Cyanophyceae</taxon>
        <taxon>Gloeomargaritales</taxon>
        <taxon>Gloeomargaritaceae</taxon>
        <taxon>Gloeomargarita</taxon>
    </lineage>
</organism>
<name>A0A1J0ACB7_9CYAN</name>
<dbReference type="CDD" id="cd00009">
    <property type="entry name" value="AAA"/>
    <property type="match status" value="1"/>
</dbReference>
<evidence type="ECO:0000313" key="1">
    <source>
        <dbReference type="EMBL" id="APB33582.1"/>
    </source>
</evidence>
<gene>
    <name evidence="1" type="primary">holB</name>
    <name evidence="1" type="ORF">GlitD10_1262</name>
</gene>
<accession>A0A1J0ACB7</accession>
<dbReference type="InterPro" id="IPR027417">
    <property type="entry name" value="P-loop_NTPase"/>
</dbReference>
<dbReference type="InterPro" id="IPR050238">
    <property type="entry name" value="DNA_Rep/Repair_Clamp_Loader"/>
</dbReference>
<dbReference type="Gene3D" id="3.40.50.300">
    <property type="entry name" value="P-loop containing nucleotide triphosphate hydrolases"/>
    <property type="match status" value="1"/>
</dbReference>
<dbReference type="AlphaFoldDB" id="A0A1J0ACB7"/>
<dbReference type="OrthoDB" id="9810148at2"/>
<evidence type="ECO:0000313" key="2">
    <source>
        <dbReference type="Proteomes" id="UP000180235"/>
    </source>
</evidence>
<dbReference type="NCBIfam" id="NF005638">
    <property type="entry name" value="PRK07399.1"/>
    <property type="match status" value="1"/>
</dbReference>
<dbReference type="KEGG" id="glt:GlitD10_1262"/>
<dbReference type="SUPFAM" id="SSF52540">
    <property type="entry name" value="P-loop containing nucleoside triphosphate hydrolases"/>
    <property type="match status" value="1"/>
</dbReference>